<evidence type="ECO:0000256" key="2">
    <source>
        <dbReference type="ARBA" id="ARBA00023157"/>
    </source>
</evidence>
<feature type="signal peptide" evidence="5">
    <location>
        <begin position="1"/>
        <end position="21"/>
    </location>
</feature>
<feature type="domain" description="ZP" evidence="7">
    <location>
        <begin position="148"/>
        <end position="427"/>
    </location>
</feature>
<dbReference type="PANTHER" id="PTHR14002:SF43">
    <property type="entry name" value="DELTA-LIKE PROTEIN"/>
    <property type="match status" value="1"/>
</dbReference>
<dbReference type="InterPro" id="IPR000859">
    <property type="entry name" value="CUB_dom"/>
</dbReference>
<dbReference type="SMART" id="SM00241">
    <property type="entry name" value="ZP"/>
    <property type="match status" value="1"/>
</dbReference>
<organism evidence="8 9">
    <name type="scientific">Branchiostoma lanceolatum</name>
    <name type="common">Common lancelet</name>
    <name type="synonym">Amphioxus lanceolatum</name>
    <dbReference type="NCBI Taxonomy" id="7740"/>
    <lineage>
        <taxon>Eukaryota</taxon>
        <taxon>Metazoa</taxon>
        <taxon>Chordata</taxon>
        <taxon>Cephalochordata</taxon>
        <taxon>Leptocardii</taxon>
        <taxon>Amphioxiformes</taxon>
        <taxon>Branchiostomatidae</taxon>
        <taxon>Branchiostoma</taxon>
    </lineage>
</organism>
<dbReference type="InterPro" id="IPR055355">
    <property type="entry name" value="ZP-C"/>
</dbReference>
<reference evidence="8" key="1">
    <citation type="submission" date="2022-01" db="EMBL/GenBank/DDBJ databases">
        <authorList>
            <person name="Braso-Vives M."/>
        </authorList>
    </citation>
    <scope>NUCLEOTIDE SEQUENCE</scope>
</reference>
<dbReference type="Pfam" id="PF00431">
    <property type="entry name" value="CUB"/>
    <property type="match status" value="1"/>
</dbReference>
<evidence type="ECO:0000313" key="9">
    <source>
        <dbReference type="Proteomes" id="UP000838412"/>
    </source>
</evidence>
<evidence type="ECO:0000256" key="3">
    <source>
        <dbReference type="PROSITE-ProRule" id="PRU00124"/>
    </source>
</evidence>
<dbReference type="CDD" id="cd00041">
    <property type="entry name" value="CUB"/>
    <property type="match status" value="1"/>
</dbReference>
<dbReference type="InterPro" id="IPR055356">
    <property type="entry name" value="ZP-N"/>
</dbReference>
<gene>
    <name evidence="8" type="primary">CUZD1</name>
    <name evidence="8" type="ORF">BLAG_LOCUS20687</name>
</gene>
<dbReference type="Gene3D" id="2.60.40.3210">
    <property type="entry name" value="Zona pellucida, ZP-N domain"/>
    <property type="match status" value="1"/>
</dbReference>
<evidence type="ECO:0000313" key="8">
    <source>
        <dbReference type="EMBL" id="CAH1267266.1"/>
    </source>
</evidence>
<proteinExistence type="predicted"/>
<keyword evidence="4" id="KW-0472">Membrane</keyword>
<dbReference type="InterPro" id="IPR042235">
    <property type="entry name" value="ZP-C_dom"/>
</dbReference>
<comment type="caution">
    <text evidence="3">Lacks conserved residue(s) required for the propagation of feature annotation.</text>
</comment>
<feature type="transmembrane region" description="Helical" evidence="4">
    <location>
        <begin position="464"/>
        <end position="490"/>
    </location>
</feature>
<keyword evidence="1 5" id="KW-0732">Signal</keyword>
<dbReference type="OrthoDB" id="2015116at2759"/>
<evidence type="ECO:0000256" key="5">
    <source>
        <dbReference type="SAM" id="SignalP"/>
    </source>
</evidence>
<sequence length="523" mass="56568">MQRGGFLFLAVVVVLGPYAEGQPTANAEQACGPYWGATDVQGSSGNISSPGYPGPYPSNADCAWRIMVEEGKRIVIVFKALDIEHHGACSYDYLQIHDEAYMTAASLAKVCGNTLPPSVTSSGNNVLLIFRSDRSVGGVGFDIEWSAECLPGLISCGDICIGQSKKCNLTKDCIDWEDESEECLEQGLGANASLKNAELRGDLHCNSTSMSVTFSRDELSGPNVTSLRLRDPSCTAVLNNTHVTFSTALDECGTSFYKSVRWTFSCHYVRDDTVSTGPLFPVPAPSVIVINGEGTFTFRMELYRTDGFLQPYSQGEFPVEVGVNDQVYFGITAEASISGLVLFVENCRATPTSNKEDPTQYYIIQDGCETDDTLREYPSEESASARFGFSAFKFNNNPQPYVYLHCDVMVCLENNGGSRCDQGCVGARRRRRETAGAGIEGRTSLVQGPIVLVQDSDTNGALNIWIAVVASVAVGLAVVVMATAGCLWLCKRQKPRKDVEGHSNFVCTLKRGGKVGPVNSAPY</sequence>
<dbReference type="AlphaFoldDB" id="A0A8K0A3G0"/>
<dbReference type="PROSITE" id="PS01180">
    <property type="entry name" value="CUB"/>
    <property type="match status" value="1"/>
</dbReference>
<dbReference type="FunFam" id="2.60.120.290:FF:000013">
    <property type="entry name" value="Membrane frizzled-related protein"/>
    <property type="match status" value="1"/>
</dbReference>
<dbReference type="Gene3D" id="2.60.40.4100">
    <property type="entry name" value="Zona pellucida, ZP-C domain"/>
    <property type="match status" value="1"/>
</dbReference>
<keyword evidence="4" id="KW-1133">Transmembrane helix</keyword>
<dbReference type="PROSITE" id="PS50068">
    <property type="entry name" value="LDLRA_2"/>
    <property type="match status" value="1"/>
</dbReference>
<dbReference type="SMART" id="SM00042">
    <property type="entry name" value="CUB"/>
    <property type="match status" value="1"/>
</dbReference>
<accession>A0A8K0A3G0</accession>
<dbReference type="EMBL" id="OV696691">
    <property type="protein sequence ID" value="CAH1267266.1"/>
    <property type="molecule type" value="Genomic_DNA"/>
</dbReference>
<dbReference type="SUPFAM" id="SSF49854">
    <property type="entry name" value="Spermadhesin, CUB domain"/>
    <property type="match status" value="1"/>
</dbReference>
<dbReference type="PROSITE" id="PS51034">
    <property type="entry name" value="ZP_2"/>
    <property type="match status" value="1"/>
</dbReference>
<keyword evidence="2" id="KW-1015">Disulfide bond</keyword>
<name>A0A8K0A3G0_BRALA</name>
<dbReference type="Pfam" id="PF23344">
    <property type="entry name" value="ZP-N"/>
    <property type="match status" value="1"/>
</dbReference>
<dbReference type="InterPro" id="IPR035914">
    <property type="entry name" value="Sperma_CUB_dom_sf"/>
</dbReference>
<dbReference type="InterPro" id="IPR001507">
    <property type="entry name" value="ZP_dom"/>
</dbReference>
<dbReference type="InterPro" id="IPR002172">
    <property type="entry name" value="LDrepeatLR_classA_rpt"/>
</dbReference>
<dbReference type="PANTHER" id="PTHR14002">
    <property type="entry name" value="ENDOGLIN/TGF-BETA RECEPTOR TYPE III"/>
    <property type="match status" value="1"/>
</dbReference>
<feature type="domain" description="CUB" evidence="6">
    <location>
        <begin position="31"/>
        <end position="148"/>
    </location>
</feature>
<dbReference type="Gene3D" id="2.60.120.290">
    <property type="entry name" value="Spermadhesin, CUB domain"/>
    <property type="match status" value="1"/>
</dbReference>
<dbReference type="Proteomes" id="UP000838412">
    <property type="component" value="Chromosome 6"/>
</dbReference>
<protein>
    <submittedName>
        <fullName evidence="8">CUZD1 protein</fullName>
    </submittedName>
</protein>
<evidence type="ECO:0000256" key="1">
    <source>
        <dbReference type="ARBA" id="ARBA00022729"/>
    </source>
</evidence>
<evidence type="ECO:0000259" key="7">
    <source>
        <dbReference type="PROSITE" id="PS51034"/>
    </source>
</evidence>
<evidence type="ECO:0000256" key="4">
    <source>
        <dbReference type="SAM" id="Phobius"/>
    </source>
</evidence>
<feature type="chain" id="PRO_5035452343" evidence="5">
    <location>
        <begin position="22"/>
        <end position="523"/>
    </location>
</feature>
<keyword evidence="4" id="KW-0812">Transmembrane</keyword>
<dbReference type="Pfam" id="PF00100">
    <property type="entry name" value="Zona_pellucida"/>
    <property type="match status" value="1"/>
</dbReference>
<dbReference type="CDD" id="cd00112">
    <property type="entry name" value="LDLa"/>
    <property type="match status" value="1"/>
</dbReference>
<keyword evidence="9" id="KW-1185">Reference proteome</keyword>
<evidence type="ECO:0000259" key="6">
    <source>
        <dbReference type="PROSITE" id="PS01180"/>
    </source>
</evidence>